<dbReference type="Pfam" id="PF00440">
    <property type="entry name" value="TetR_N"/>
    <property type="match status" value="1"/>
</dbReference>
<evidence type="ECO:0000256" key="4">
    <source>
        <dbReference type="PROSITE-ProRule" id="PRU00335"/>
    </source>
</evidence>
<proteinExistence type="predicted"/>
<dbReference type="PRINTS" id="PR00455">
    <property type="entry name" value="HTHTETR"/>
</dbReference>
<dbReference type="PROSITE" id="PS01081">
    <property type="entry name" value="HTH_TETR_1"/>
    <property type="match status" value="1"/>
</dbReference>
<dbReference type="PANTHER" id="PTHR47506">
    <property type="entry name" value="TRANSCRIPTIONAL REGULATORY PROTEIN"/>
    <property type="match status" value="1"/>
</dbReference>
<reference evidence="6 7" key="1">
    <citation type="submission" date="2016-10" db="EMBL/GenBank/DDBJ databases">
        <authorList>
            <person name="de Groot N.N."/>
        </authorList>
    </citation>
    <scope>NUCLEOTIDE SEQUENCE [LARGE SCALE GENOMIC DNA]</scope>
    <source>
        <strain evidence="6 7">MON 2.2</strain>
    </source>
</reference>
<organism evidence="6 7">
    <name type="scientific">Auraticoccus monumenti</name>
    <dbReference type="NCBI Taxonomy" id="675864"/>
    <lineage>
        <taxon>Bacteria</taxon>
        <taxon>Bacillati</taxon>
        <taxon>Actinomycetota</taxon>
        <taxon>Actinomycetes</taxon>
        <taxon>Propionibacteriales</taxon>
        <taxon>Propionibacteriaceae</taxon>
        <taxon>Auraticoccus</taxon>
    </lineage>
</organism>
<protein>
    <submittedName>
        <fullName evidence="6">DNA-binding transcriptional regulator, AcrR family</fullName>
    </submittedName>
</protein>
<dbReference type="SUPFAM" id="SSF46689">
    <property type="entry name" value="Homeodomain-like"/>
    <property type="match status" value="1"/>
</dbReference>
<keyword evidence="7" id="KW-1185">Reference proteome</keyword>
<feature type="DNA-binding region" description="H-T-H motif" evidence="4">
    <location>
        <begin position="37"/>
        <end position="56"/>
    </location>
</feature>
<name>A0A1G7BSK4_9ACTN</name>
<keyword evidence="3" id="KW-0804">Transcription</keyword>
<evidence type="ECO:0000313" key="7">
    <source>
        <dbReference type="Proteomes" id="UP000198546"/>
    </source>
</evidence>
<evidence type="ECO:0000313" key="6">
    <source>
        <dbReference type="EMBL" id="SDE30088.1"/>
    </source>
</evidence>
<dbReference type="AlphaFoldDB" id="A0A1G7BSK4"/>
<gene>
    <name evidence="6" type="ORF">SAMN04489747_3056</name>
</gene>
<dbReference type="OrthoDB" id="9805134at2"/>
<dbReference type="SUPFAM" id="SSF48498">
    <property type="entry name" value="Tetracyclin repressor-like, C-terminal domain"/>
    <property type="match status" value="1"/>
</dbReference>
<sequence>MVTSERGRIGRPREFDVDEALDDAMQVFWEKGYEGASLAELTAAMGITKPSMYAAFGNKEQLFRRAVERYTAGPASYGYRALEEPTAQEVTHALLHGAARATTLTERPSGCMGVQSALVTGDAGSPARSMLVDWRNDVLTRLRERFRRAAAEGDLPPTLDPDRFATYVMTVAYGIAVQAATGLSGEDLHGVADSVVAAVAWADDDT</sequence>
<keyword evidence="1" id="KW-0805">Transcription regulation</keyword>
<dbReference type="InterPro" id="IPR036271">
    <property type="entry name" value="Tet_transcr_reg_TetR-rel_C_sf"/>
</dbReference>
<dbReference type="InterPro" id="IPR023772">
    <property type="entry name" value="DNA-bd_HTH_TetR-type_CS"/>
</dbReference>
<dbReference type="Gene3D" id="1.10.10.60">
    <property type="entry name" value="Homeodomain-like"/>
    <property type="match status" value="1"/>
</dbReference>
<evidence type="ECO:0000256" key="3">
    <source>
        <dbReference type="ARBA" id="ARBA00023163"/>
    </source>
</evidence>
<dbReference type="InterPro" id="IPR011075">
    <property type="entry name" value="TetR_C"/>
</dbReference>
<dbReference type="RefSeq" id="WP_090594733.1">
    <property type="nucleotide sequence ID" value="NZ_LT629688.1"/>
</dbReference>
<evidence type="ECO:0000256" key="2">
    <source>
        <dbReference type="ARBA" id="ARBA00023125"/>
    </source>
</evidence>
<dbReference type="Proteomes" id="UP000198546">
    <property type="component" value="Chromosome i"/>
</dbReference>
<dbReference type="InterPro" id="IPR001647">
    <property type="entry name" value="HTH_TetR"/>
</dbReference>
<dbReference type="EMBL" id="LT629688">
    <property type="protein sequence ID" value="SDE30088.1"/>
    <property type="molecule type" value="Genomic_DNA"/>
</dbReference>
<feature type="domain" description="HTH tetR-type" evidence="5">
    <location>
        <begin position="14"/>
        <end position="74"/>
    </location>
</feature>
<dbReference type="Gene3D" id="1.10.357.10">
    <property type="entry name" value="Tetracycline Repressor, domain 2"/>
    <property type="match status" value="1"/>
</dbReference>
<accession>A0A1G7BSK4</accession>
<evidence type="ECO:0000259" key="5">
    <source>
        <dbReference type="PROSITE" id="PS50977"/>
    </source>
</evidence>
<dbReference type="GO" id="GO:0003677">
    <property type="term" value="F:DNA binding"/>
    <property type="evidence" value="ECO:0007669"/>
    <property type="project" value="UniProtKB-UniRule"/>
</dbReference>
<dbReference type="InterPro" id="IPR009057">
    <property type="entry name" value="Homeodomain-like_sf"/>
</dbReference>
<dbReference type="PROSITE" id="PS50977">
    <property type="entry name" value="HTH_TETR_2"/>
    <property type="match status" value="1"/>
</dbReference>
<dbReference type="PANTHER" id="PTHR47506:SF1">
    <property type="entry name" value="HTH-TYPE TRANSCRIPTIONAL REGULATOR YJDC"/>
    <property type="match status" value="1"/>
</dbReference>
<evidence type="ECO:0000256" key="1">
    <source>
        <dbReference type="ARBA" id="ARBA00023015"/>
    </source>
</evidence>
<keyword evidence="2 4" id="KW-0238">DNA-binding</keyword>
<dbReference type="Pfam" id="PF16925">
    <property type="entry name" value="TetR_C_13"/>
    <property type="match status" value="1"/>
</dbReference>